<accession>A0ABS5YSD2</accession>
<dbReference type="PANTHER" id="PTHR24365:SF541">
    <property type="entry name" value="PROTEIN TOLL-RELATED"/>
    <property type="match status" value="1"/>
</dbReference>
<evidence type="ECO:0000256" key="5">
    <source>
        <dbReference type="ARBA" id="ARBA00023136"/>
    </source>
</evidence>
<evidence type="ECO:0000256" key="4">
    <source>
        <dbReference type="ARBA" id="ARBA00022989"/>
    </source>
</evidence>
<keyword evidence="8" id="KW-1185">Reference proteome</keyword>
<gene>
    <name evidence="7" type="ORF">KOI35_22430</name>
</gene>
<keyword evidence="3" id="KW-0732">Signal</keyword>
<dbReference type="InterPro" id="IPR029030">
    <property type="entry name" value="Caspase-like_dom_sf"/>
</dbReference>
<dbReference type="SUPFAM" id="SSF52129">
    <property type="entry name" value="Caspase-like"/>
    <property type="match status" value="1"/>
</dbReference>
<dbReference type="PROSITE" id="PS50104">
    <property type="entry name" value="TIR"/>
    <property type="match status" value="1"/>
</dbReference>
<dbReference type="RefSeq" id="WP_215789443.1">
    <property type="nucleotide sequence ID" value="NZ_JAHKKG010000006.1"/>
</dbReference>
<dbReference type="Gene3D" id="3.40.50.1460">
    <property type="match status" value="1"/>
</dbReference>
<evidence type="ECO:0000256" key="3">
    <source>
        <dbReference type="ARBA" id="ARBA00022729"/>
    </source>
</evidence>
<evidence type="ECO:0000256" key="2">
    <source>
        <dbReference type="ARBA" id="ARBA00022692"/>
    </source>
</evidence>
<dbReference type="InterPro" id="IPR011600">
    <property type="entry name" value="Pept_C14_caspase"/>
</dbReference>
<dbReference type="EMBL" id="JAHKKG010000006">
    <property type="protein sequence ID" value="MBU2666263.1"/>
    <property type="molecule type" value="Genomic_DNA"/>
</dbReference>
<evidence type="ECO:0000259" key="6">
    <source>
        <dbReference type="PROSITE" id="PS50104"/>
    </source>
</evidence>
<keyword evidence="4" id="KW-1133">Transmembrane helix</keyword>
<dbReference type="SUPFAM" id="SSF52200">
    <property type="entry name" value="Toll/Interleukin receptor TIR domain"/>
    <property type="match status" value="1"/>
</dbReference>
<name>A0ABS5YSD2_9ACTN</name>
<dbReference type="Gene3D" id="3.40.50.10140">
    <property type="entry name" value="Toll/interleukin-1 receptor homology (TIR) domain"/>
    <property type="match status" value="1"/>
</dbReference>
<sequence>MTTSLWALVVGIAGYQRLAPLPAAVRDDALAVRDVLVDDEHCGYPPANVTLLLDREASRDAVLGALARIAAGAGTDASVVVYFSGHGGRDAGAEYLILADTDPERLGPTAISGAEFSAALRAIPARRVLVVLDCCHAGGVGRLKSGLAEPLYERLTTGRVILASSREDEFSYVLPGASHSLFTEHFLAGLRGGVPSDDGLVRVFDLFEYLQPRVTRDRRTQHPILKAHVEENFPVALRAGGRPEAPVKDNDGFRYDAYVSYADRTPDADWVWNVLVPRLERDGLRPAVSGDSGDPGVPHIVNAERGIRTAKRTVIVLSRAYLADHTAGFENVLAQSMGVREGTYRLLPILLEPINDLPVRLEQLTTLNVSDPARRDRDLDRLVRALHAPLPHRDGIS</sequence>
<dbReference type="Pfam" id="PF00656">
    <property type="entry name" value="Peptidase_C14"/>
    <property type="match status" value="1"/>
</dbReference>
<reference evidence="7 8" key="1">
    <citation type="submission" date="2021-06" db="EMBL/GenBank/DDBJ databases">
        <title>Actinoplanes lichenicola sp. nov., and Actinoplanes ovalisporus sp. nov., isolated from lichen in Thailand.</title>
        <authorList>
            <person name="Saeng-In P."/>
            <person name="Kanchanasin P."/>
            <person name="Yuki M."/>
            <person name="Kudo T."/>
            <person name="Ohkuma M."/>
            <person name="Phongsopitanun W."/>
            <person name="Tanasupawat S."/>
        </authorList>
    </citation>
    <scope>NUCLEOTIDE SEQUENCE [LARGE SCALE GENOMIC DNA]</scope>
    <source>
        <strain evidence="7 8">NBRC 110975</strain>
    </source>
</reference>
<proteinExistence type="predicted"/>
<evidence type="ECO:0000256" key="1">
    <source>
        <dbReference type="ARBA" id="ARBA00004370"/>
    </source>
</evidence>
<evidence type="ECO:0000313" key="8">
    <source>
        <dbReference type="Proteomes" id="UP001519654"/>
    </source>
</evidence>
<evidence type="ECO:0000313" key="7">
    <source>
        <dbReference type="EMBL" id="MBU2666263.1"/>
    </source>
</evidence>
<dbReference type="Pfam" id="PF13676">
    <property type="entry name" value="TIR_2"/>
    <property type="match status" value="1"/>
</dbReference>
<dbReference type="Proteomes" id="UP001519654">
    <property type="component" value="Unassembled WGS sequence"/>
</dbReference>
<keyword evidence="5" id="KW-0472">Membrane</keyword>
<comment type="subcellular location">
    <subcellularLocation>
        <location evidence="1">Membrane</location>
    </subcellularLocation>
</comment>
<organism evidence="7 8">
    <name type="scientific">Paractinoplanes bogorensis</name>
    <dbReference type="NCBI Taxonomy" id="1610840"/>
    <lineage>
        <taxon>Bacteria</taxon>
        <taxon>Bacillati</taxon>
        <taxon>Actinomycetota</taxon>
        <taxon>Actinomycetes</taxon>
        <taxon>Micromonosporales</taxon>
        <taxon>Micromonosporaceae</taxon>
        <taxon>Paractinoplanes</taxon>
    </lineage>
</organism>
<keyword evidence="2" id="KW-0812">Transmembrane</keyword>
<dbReference type="InterPro" id="IPR000157">
    <property type="entry name" value="TIR_dom"/>
</dbReference>
<dbReference type="PANTHER" id="PTHR24365">
    <property type="entry name" value="TOLL-LIKE RECEPTOR"/>
    <property type="match status" value="1"/>
</dbReference>
<protein>
    <submittedName>
        <fullName evidence="7">Caspase family protein</fullName>
    </submittedName>
</protein>
<comment type="caution">
    <text evidence="7">The sequence shown here is derived from an EMBL/GenBank/DDBJ whole genome shotgun (WGS) entry which is preliminary data.</text>
</comment>
<feature type="domain" description="TIR" evidence="6">
    <location>
        <begin position="253"/>
        <end position="386"/>
    </location>
</feature>
<dbReference type="InterPro" id="IPR035897">
    <property type="entry name" value="Toll_tir_struct_dom_sf"/>
</dbReference>
<dbReference type="SMART" id="SM00255">
    <property type="entry name" value="TIR"/>
    <property type="match status" value="1"/>
</dbReference>